<sequence>GEDLESAFDSISAFSSRRDDQEAVFGSEEGLKDIREATQAYRDEAAQLQRQLRHLQCQFDMLTAHASTLMQGRRARVAATSTVNGHLSILDDGLSARNLQGPFRLVAEEGKSKCSWVSLGDESNILVRDLEKSHHQRVSELQRLRSVFGTSERQWVEAQVENAKQQAILMTLKSQVASDEAYIHLDFHSLKRKHVELVGELSNLHHKEEKLLSETIPDLCWELAQLQDTYILQGDYDLKVMRQELYISRQKAFINHLINQLARHQFLRLACHLEKRNMLAAYSLLKVIESELQGYLSATKSRVGRCLALIEAASDVQEQGAVDDRDTFLHGVRDLLSIHSNAQAGLSTYVSAPGIVQQISGLRADLTALQSDLENSLPGDRNRCINELCTLIQSLQQLLFASSTTAQPILTPRPLMKELDEMEKINAKLSVAVEEVTLEHCKKNEIIKHHSQEVGLQRRVFVDFFCNPERLRSQVRELTARVRALQVS</sequence>
<dbReference type="GO" id="GO:0051225">
    <property type="term" value="P:spindle assembly"/>
    <property type="evidence" value="ECO:0007669"/>
    <property type="project" value="InterPro"/>
</dbReference>
<dbReference type="Proteomes" id="UP000027120">
    <property type="component" value="Unassembled WGS sequence"/>
</dbReference>
<evidence type="ECO:0000256" key="6">
    <source>
        <dbReference type="ARBA" id="ARBA00022776"/>
    </source>
</evidence>
<evidence type="ECO:0000256" key="8">
    <source>
        <dbReference type="ARBA" id="ARBA00023212"/>
    </source>
</evidence>
<keyword evidence="5" id="KW-0493">Microtubule</keyword>
<feature type="coiled-coil region" evidence="10">
    <location>
        <begin position="31"/>
        <end position="65"/>
    </location>
</feature>
<comment type="subcellular location">
    <subcellularLocation>
        <location evidence="1">Cytoplasm</location>
        <location evidence="1">Cytoskeleton</location>
        <location evidence="1">Spindle</location>
    </subcellularLocation>
</comment>
<dbReference type="GO" id="GO:0070652">
    <property type="term" value="C:HAUS complex"/>
    <property type="evidence" value="ECO:0007669"/>
    <property type="project" value="InterPro"/>
</dbReference>
<feature type="domain" description="HAUS augmin-like complex subunit 3 N-terminal" evidence="11">
    <location>
        <begin position="100"/>
        <end position="161"/>
    </location>
</feature>
<dbReference type="EMBL" id="KK784927">
    <property type="protein sequence ID" value="KDO61142.1"/>
    <property type="molecule type" value="Genomic_DNA"/>
</dbReference>
<keyword evidence="7 10" id="KW-0175">Coiled coil</keyword>
<dbReference type="PANTHER" id="PTHR19378">
    <property type="entry name" value="GOLGIN- RELATED"/>
    <property type="match status" value="1"/>
</dbReference>
<evidence type="ECO:0000256" key="2">
    <source>
        <dbReference type="ARBA" id="ARBA00009645"/>
    </source>
</evidence>
<proteinExistence type="inferred from homology"/>
<accession>A0A067FCH6</accession>
<protein>
    <recommendedName>
        <fullName evidence="11">HAUS augmin-like complex subunit 3 N-terminal domain-containing protein</fullName>
    </recommendedName>
</protein>
<keyword evidence="4" id="KW-0132">Cell division</keyword>
<evidence type="ECO:0000256" key="5">
    <source>
        <dbReference type="ARBA" id="ARBA00022701"/>
    </source>
</evidence>
<feature type="domain" description="HAUS augmin-like complex subunit 3 N-terminal" evidence="11">
    <location>
        <begin position="1"/>
        <end position="99"/>
    </location>
</feature>
<evidence type="ECO:0000256" key="1">
    <source>
        <dbReference type="ARBA" id="ARBA00004186"/>
    </source>
</evidence>
<reference evidence="12 13" key="1">
    <citation type="submission" date="2014-04" db="EMBL/GenBank/DDBJ databases">
        <authorList>
            <consortium name="International Citrus Genome Consortium"/>
            <person name="Gmitter F."/>
            <person name="Chen C."/>
            <person name="Farmerie W."/>
            <person name="Harkins T."/>
            <person name="Desany B."/>
            <person name="Mohiuddin M."/>
            <person name="Kodira C."/>
            <person name="Borodovsky M."/>
            <person name="Lomsadze A."/>
            <person name="Burns P."/>
            <person name="Jenkins J."/>
            <person name="Prochnik S."/>
            <person name="Shu S."/>
            <person name="Chapman J."/>
            <person name="Pitluck S."/>
            <person name="Schmutz J."/>
            <person name="Rokhsar D."/>
        </authorList>
    </citation>
    <scope>NUCLEOTIDE SEQUENCE</scope>
</reference>
<dbReference type="InterPro" id="IPR026206">
    <property type="entry name" value="HAUS3"/>
</dbReference>
<dbReference type="GO" id="GO:0005819">
    <property type="term" value="C:spindle"/>
    <property type="evidence" value="ECO:0007669"/>
    <property type="project" value="UniProtKB-SubCell"/>
</dbReference>
<comment type="similarity">
    <text evidence="2">Belongs to the HAUS3 family.</text>
</comment>
<dbReference type="AlphaFoldDB" id="A0A067FCH6"/>
<evidence type="ECO:0000256" key="3">
    <source>
        <dbReference type="ARBA" id="ARBA00022490"/>
    </source>
</evidence>
<organism evidence="12 13">
    <name type="scientific">Citrus sinensis</name>
    <name type="common">Sweet orange</name>
    <name type="synonym">Citrus aurantium var. sinensis</name>
    <dbReference type="NCBI Taxonomy" id="2711"/>
    <lineage>
        <taxon>Eukaryota</taxon>
        <taxon>Viridiplantae</taxon>
        <taxon>Streptophyta</taxon>
        <taxon>Embryophyta</taxon>
        <taxon>Tracheophyta</taxon>
        <taxon>Spermatophyta</taxon>
        <taxon>Magnoliopsida</taxon>
        <taxon>eudicotyledons</taxon>
        <taxon>Gunneridae</taxon>
        <taxon>Pentapetalae</taxon>
        <taxon>rosids</taxon>
        <taxon>malvids</taxon>
        <taxon>Sapindales</taxon>
        <taxon>Rutaceae</taxon>
        <taxon>Aurantioideae</taxon>
        <taxon>Citrus</taxon>
    </lineage>
</organism>
<feature type="non-terminal residue" evidence="12">
    <location>
        <position position="1"/>
    </location>
</feature>
<evidence type="ECO:0000256" key="10">
    <source>
        <dbReference type="SAM" id="Coils"/>
    </source>
</evidence>
<dbReference type="GO" id="GO:0005874">
    <property type="term" value="C:microtubule"/>
    <property type="evidence" value="ECO:0007669"/>
    <property type="project" value="UniProtKB-KW"/>
</dbReference>
<dbReference type="PANTHER" id="PTHR19378:SF0">
    <property type="entry name" value="HAUS AUGMIN-LIKE COMPLEX SUBUNIT 3"/>
    <property type="match status" value="1"/>
</dbReference>
<evidence type="ECO:0000256" key="7">
    <source>
        <dbReference type="ARBA" id="ARBA00023054"/>
    </source>
</evidence>
<name>A0A067FCH6_CITSI</name>
<keyword evidence="9" id="KW-0131">Cell cycle</keyword>
<evidence type="ECO:0000256" key="9">
    <source>
        <dbReference type="ARBA" id="ARBA00023306"/>
    </source>
</evidence>
<evidence type="ECO:0000259" key="11">
    <source>
        <dbReference type="Pfam" id="PF14932"/>
    </source>
</evidence>
<dbReference type="Pfam" id="PF14932">
    <property type="entry name" value="HAUS-augmin3"/>
    <property type="match status" value="2"/>
</dbReference>
<keyword evidence="3" id="KW-0963">Cytoplasm</keyword>
<dbReference type="GO" id="GO:0051301">
    <property type="term" value="P:cell division"/>
    <property type="evidence" value="ECO:0007669"/>
    <property type="project" value="UniProtKB-KW"/>
</dbReference>
<keyword evidence="6" id="KW-0498">Mitosis</keyword>
<keyword evidence="13" id="KW-1185">Reference proteome</keyword>
<gene>
    <name evidence="12" type="ORF">CISIN_1g0071262mg</name>
</gene>
<evidence type="ECO:0000313" key="13">
    <source>
        <dbReference type="Proteomes" id="UP000027120"/>
    </source>
</evidence>
<dbReference type="InterPro" id="IPR032733">
    <property type="entry name" value="HAUS3_N"/>
</dbReference>
<evidence type="ECO:0000256" key="4">
    <source>
        <dbReference type="ARBA" id="ARBA00022618"/>
    </source>
</evidence>
<evidence type="ECO:0000313" key="12">
    <source>
        <dbReference type="EMBL" id="KDO61142.1"/>
    </source>
</evidence>
<keyword evidence="8" id="KW-0206">Cytoskeleton</keyword>